<dbReference type="SUPFAM" id="SSF48452">
    <property type="entry name" value="TPR-like"/>
    <property type="match status" value="2"/>
</dbReference>
<dbReference type="InterPro" id="IPR027417">
    <property type="entry name" value="P-loop_NTPase"/>
</dbReference>
<dbReference type="AlphaFoldDB" id="A0A8H6YJE3"/>
<evidence type="ECO:0000256" key="2">
    <source>
        <dbReference type="SAM" id="MobiDB-lite"/>
    </source>
</evidence>
<feature type="repeat" description="TPR" evidence="1">
    <location>
        <begin position="814"/>
        <end position="847"/>
    </location>
</feature>
<evidence type="ECO:0000313" key="3">
    <source>
        <dbReference type="EMBL" id="KAF7360923.1"/>
    </source>
</evidence>
<dbReference type="PANTHER" id="PTHR47691">
    <property type="entry name" value="REGULATOR-RELATED"/>
    <property type="match status" value="1"/>
</dbReference>
<dbReference type="OrthoDB" id="431454at2759"/>
<dbReference type="Gene3D" id="1.25.40.10">
    <property type="entry name" value="Tetratricopeptide repeat domain"/>
    <property type="match status" value="2"/>
</dbReference>
<dbReference type="InterPro" id="IPR011990">
    <property type="entry name" value="TPR-like_helical_dom_sf"/>
</dbReference>
<reference evidence="3" key="1">
    <citation type="submission" date="2020-05" db="EMBL/GenBank/DDBJ databases">
        <title>Mycena genomes resolve the evolution of fungal bioluminescence.</title>
        <authorList>
            <person name="Tsai I.J."/>
        </authorList>
    </citation>
    <scope>NUCLEOTIDE SEQUENCE</scope>
    <source>
        <strain evidence="3">160909Yilan</strain>
    </source>
</reference>
<gene>
    <name evidence="3" type="ORF">MSAN_01122200</name>
</gene>
<accession>A0A8H6YJE3</accession>
<dbReference type="SMART" id="SM00028">
    <property type="entry name" value="TPR"/>
    <property type="match status" value="6"/>
</dbReference>
<evidence type="ECO:0000313" key="4">
    <source>
        <dbReference type="Proteomes" id="UP000623467"/>
    </source>
</evidence>
<evidence type="ECO:0000256" key="1">
    <source>
        <dbReference type="PROSITE-ProRule" id="PRU00339"/>
    </source>
</evidence>
<dbReference type="Pfam" id="PF13424">
    <property type="entry name" value="TPR_12"/>
    <property type="match status" value="1"/>
</dbReference>
<dbReference type="PANTHER" id="PTHR47691:SF3">
    <property type="entry name" value="HTH-TYPE TRANSCRIPTIONAL REGULATOR RV0890C-RELATED"/>
    <property type="match status" value="1"/>
</dbReference>
<name>A0A8H6YJE3_9AGAR</name>
<dbReference type="SUPFAM" id="SSF52540">
    <property type="entry name" value="P-loop containing nucleoside triphosphate hydrolases"/>
    <property type="match status" value="1"/>
</dbReference>
<dbReference type="PROSITE" id="PS50005">
    <property type="entry name" value="TPR"/>
    <property type="match status" value="1"/>
</dbReference>
<feature type="compositionally biased region" description="Low complexity" evidence="2">
    <location>
        <begin position="9"/>
        <end position="26"/>
    </location>
</feature>
<dbReference type="Gene3D" id="3.40.50.300">
    <property type="entry name" value="P-loop containing nucleotide triphosphate hydrolases"/>
    <property type="match status" value="1"/>
</dbReference>
<dbReference type="Proteomes" id="UP000623467">
    <property type="component" value="Unassembled WGS sequence"/>
</dbReference>
<comment type="caution">
    <text evidence="3">The sequence shown here is derived from an EMBL/GenBank/DDBJ whole genome shotgun (WGS) entry which is preliminary data.</text>
</comment>
<dbReference type="EMBL" id="JACAZH010000008">
    <property type="protein sequence ID" value="KAF7360923.1"/>
    <property type="molecule type" value="Genomic_DNA"/>
</dbReference>
<keyword evidence="4" id="KW-1185">Reference proteome</keyword>
<keyword evidence="1" id="KW-0802">TPR repeat</keyword>
<sequence length="991" mass="110071">MPPQAAPRAQSVASSAGGSSLTLAPSHRSARSERRATTSTAFETAVDLFATVSQVTQAVPYLSLLSGVLAEVIKIKGEVDACRQEWEGVMEDVEKIREMVDRFRDHCKEVGRAENALPNELKGAFKSLESCVEGVLRELETFCSRPKGVAARFMGVLKREKKPANGEAVSQRRVESPEHIQRACRTLVFGLSDVTEIMLPHGQTELQIHQLVKIHELVASVQPHASVLAKLNSPFPDERLPARPAILCGRDREVHAIVDIILHKPPAHVVILGSGGICKTSVALAVLHSPDVKRQFQNRRFFVSCDAATSVDALVLEILKVFGMTSENGIAPRTKVLAFLEATSCIICLDNFETSWDADPRAVEAFLAQITSIPNTAVLLTSRGSNRPLQTNWTKPLLPPLKPLTLDAALETWESICGEQDLFAEKLVKAVDCVPLAVTLLAHLAESDCAEVVWMLWNKKFTAMVRTYGSEHRLSSMEFSIELSLQNPRIATNPQALQVLSVLAMLPLGIRLASMDAMEEAFQGLLPDMLTARLVLIQSSLAYSTDGFMRALSPIRHYIQNRHRPEDSLLDHLEHYYLSVASQPTWRTSLTVRQHIYVELGNIDAVFEFSLGRSSALPALINGILIFSDVCTMLCIYDTKLVTLAAAVAAKRAAPLEGHCLGRLGFSFYFLDRLDEACYALERSIAIHAADGDRIAHTTDLRVLARVHIRQKRVVDAEDELLRSAALYVEENDMSGKAQTLWVLGTLYRREDRVSEAQHMLQEALELGDTWSRPDILLDLGHLDIQIGAFVEAERVLLEAAQLHTSLENQLGRAHDIQRLGYLYTQLGRFEEARKMFEEALELHAKTGSQRGQAFDYRGLAKLYLRQNLLEDAEAAYKHASEFQHEAGERIAQADTQRDLSEVYTTMGKLTNAETVLRDAVELHRAAGHEPGQAEELRRLGDLYLSMGRGADARDVYSQAGEIYARTDRSAYDTTIQMIKKLEEKLGQLSV</sequence>
<proteinExistence type="predicted"/>
<feature type="region of interest" description="Disordered" evidence="2">
    <location>
        <begin position="1"/>
        <end position="36"/>
    </location>
</feature>
<protein>
    <submittedName>
        <fullName evidence="3">TPR-like protein</fullName>
    </submittedName>
</protein>
<dbReference type="InterPro" id="IPR019734">
    <property type="entry name" value="TPR_rpt"/>
</dbReference>
<organism evidence="3 4">
    <name type="scientific">Mycena sanguinolenta</name>
    <dbReference type="NCBI Taxonomy" id="230812"/>
    <lineage>
        <taxon>Eukaryota</taxon>
        <taxon>Fungi</taxon>
        <taxon>Dikarya</taxon>
        <taxon>Basidiomycota</taxon>
        <taxon>Agaricomycotina</taxon>
        <taxon>Agaricomycetes</taxon>
        <taxon>Agaricomycetidae</taxon>
        <taxon>Agaricales</taxon>
        <taxon>Marasmiineae</taxon>
        <taxon>Mycenaceae</taxon>
        <taxon>Mycena</taxon>
    </lineage>
</organism>
<dbReference type="PROSITE" id="PS50293">
    <property type="entry name" value="TPR_REGION"/>
    <property type="match status" value="1"/>
</dbReference>